<keyword evidence="1" id="KW-1185">Reference proteome</keyword>
<proteinExistence type="predicted"/>
<dbReference type="Proteomes" id="UP000887565">
    <property type="component" value="Unplaced"/>
</dbReference>
<evidence type="ECO:0000313" key="1">
    <source>
        <dbReference type="Proteomes" id="UP000887565"/>
    </source>
</evidence>
<name>A0A915KKN6_ROMCU</name>
<dbReference type="WBParaSite" id="nRc.2.0.1.t39401-RA">
    <property type="protein sequence ID" value="nRc.2.0.1.t39401-RA"/>
    <property type="gene ID" value="nRc.2.0.1.g39401"/>
</dbReference>
<sequence length="67" mass="7429">MGIILQMGGNTLQQPGAILRCLKQFSSPSRITARSPLNCHAIKVMQTTEEQSARMASWHCQSQNQIT</sequence>
<organism evidence="1 2">
    <name type="scientific">Romanomermis culicivorax</name>
    <name type="common">Nematode worm</name>
    <dbReference type="NCBI Taxonomy" id="13658"/>
    <lineage>
        <taxon>Eukaryota</taxon>
        <taxon>Metazoa</taxon>
        <taxon>Ecdysozoa</taxon>
        <taxon>Nematoda</taxon>
        <taxon>Enoplea</taxon>
        <taxon>Dorylaimia</taxon>
        <taxon>Mermithida</taxon>
        <taxon>Mermithoidea</taxon>
        <taxon>Mermithidae</taxon>
        <taxon>Romanomermis</taxon>
    </lineage>
</organism>
<reference evidence="2" key="1">
    <citation type="submission" date="2022-11" db="UniProtKB">
        <authorList>
            <consortium name="WormBaseParasite"/>
        </authorList>
    </citation>
    <scope>IDENTIFICATION</scope>
</reference>
<dbReference type="AlphaFoldDB" id="A0A915KKN6"/>
<accession>A0A915KKN6</accession>
<protein>
    <submittedName>
        <fullName evidence="2">Uncharacterized protein</fullName>
    </submittedName>
</protein>
<evidence type="ECO:0000313" key="2">
    <source>
        <dbReference type="WBParaSite" id="nRc.2.0.1.t39401-RA"/>
    </source>
</evidence>